<comment type="similarity">
    <text evidence="1">Belongs to the glycosyltransferase 2 family.</text>
</comment>
<dbReference type="KEGG" id="abas:ACPOL_3555"/>
<dbReference type="Pfam" id="PF13641">
    <property type="entry name" value="Glyco_tranf_2_3"/>
    <property type="match status" value="1"/>
</dbReference>
<organism evidence="6 7">
    <name type="scientific">Acidisarcina polymorpha</name>
    <dbReference type="NCBI Taxonomy" id="2211140"/>
    <lineage>
        <taxon>Bacteria</taxon>
        <taxon>Pseudomonadati</taxon>
        <taxon>Acidobacteriota</taxon>
        <taxon>Terriglobia</taxon>
        <taxon>Terriglobales</taxon>
        <taxon>Acidobacteriaceae</taxon>
        <taxon>Acidisarcina</taxon>
    </lineage>
</organism>
<dbReference type="CDD" id="cd06423">
    <property type="entry name" value="CESA_like"/>
    <property type="match status" value="1"/>
</dbReference>
<feature type="transmembrane region" description="Helical" evidence="4">
    <location>
        <begin position="1082"/>
        <end position="1103"/>
    </location>
</feature>
<keyword evidence="4" id="KW-0812">Transmembrane</keyword>
<dbReference type="Gene3D" id="3.90.550.10">
    <property type="entry name" value="Spore Coat Polysaccharide Biosynthesis Protein SpsA, Chain A"/>
    <property type="match status" value="1"/>
</dbReference>
<dbReference type="AlphaFoldDB" id="A0A2Z5G1C0"/>
<dbReference type="InterPro" id="IPR029070">
    <property type="entry name" value="Chitinase_insertion_sf"/>
</dbReference>
<keyword evidence="4" id="KW-0472">Membrane</keyword>
<accession>A0A2Z5G1C0</accession>
<evidence type="ECO:0000256" key="2">
    <source>
        <dbReference type="ARBA" id="ARBA00022676"/>
    </source>
</evidence>
<feature type="transmembrane region" description="Helical" evidence="4">
    <location>
        <begin position="738"/>
        <end position="771"/>
    </location>
</feature>
<dbReference type="InterPro" id="IPR029044">
    <property type="entry name" value="Nucleotide-diphossugar_trans"/>
</dbReference>
<evidence type="ECO:0000256" key="1">
    <source>
        <dbReference type="ARBA" id="ARBA00006739"/>
    </source>
</evidence>
<dbReference type="Gene3D" id="3.10.50.10">
    <property type="match status" value="1"/>
</dbReference>
<evidence type="ECO:0000313" key="6">
    <source>
        <dbReference type="EMBL" id="AXC12840.1"/>
    </source>
</evidence>
<evidence type="ECO:0000256" key="3">
    <source>
        <dbReference type="ARBA" id="ARBA00022679"/>
    </source>
</evidence>
<sequence>MGNMSQQIFLDPDRKRWKRLRRIFDVVAVLSTLVLVTFFFSVIRRQALPELLLPAQKRNYKALKESPLSFKGKAARPARRKSQRKPSDIPLNTDEGVRAAFYVDDEASYSSLKQHIHQIDLLFPDWLHVITPEGRLQATTSLFPVHIYDVVDAAGVHGIDPENKVHRVIESTKEDTEIFPMVNDYNLVTDKWGENVGTLLKNPQAVEHLREQINTFLAGSPSYHGITLDFEEVPDDAEDAYLAFIAQLYSDFRAKNLRLYVNVQVSADDDEIRALGKTTDGIILMDYDEHETGSDPGPIASQDWFEGNLRRVLKLVPKEKIICAMGNYGYDWTEQLPAQGAKKTGKLKVVEARDLTVQEAWQEAADSDADVHLEGDELNAHFAYDDEDSHQRHQVWFLDGVTALNEMRAARQMGLRTFVFWRLGKEDPTIWSIWDRPSAKDAQNALKVVPPGQDVNEEGEGDILKVIGRPANGSRTLSMDADDFTITDERMPVYPRSYTLQLYGYQPKKLAITFDDGPDPKWTPKILDILKQEKVKATFMVIGDEAENNVGLLRRYIQEGHEIGNHTFTHPDISEISPRQLELELNLTERLFASKLGLQPLYFRPPYSIDQEPDTNDQAAPIDRVEQMGYIIVGNKIDTDDWNEHPRKSPQEITNGVLQQLEAMKDRPWFRGSIILMHDGGGDRSATVAALPLLIDTLRSKGYEIVPVSELMGKTTAEVMPPITPKMQWQARLDSLAFFVYGAFVKFGVFVFFFGDVLMSGRLIIVGIFALIDRLRPRKVPDPNFLPRVAVLVPGYNEEKVIVRTVRSVLNSDYPNMRVIVIDDGSKDRTFEIAREAFSREIAEGRVTVLTKPNGGKAEALNFGIEHLDEEFYVGIDADTVIAADAVSKLIRHFADPEIGAVAGNAKVGNRVNLWTRWQALEYITSQNFERRALDLFGVVTVVPGAIGAWRTEGVRRAGGYPVNTVAEDADLTMSLLEQGYRVIYEDRSLAFTEAPIDMRGLMKQRFRWSFGTLQAIFKHRGAFTRNKAMGFFALPNILIFQLLLPLVSPLIDLTFVVGTLQYLIDRYFHPAAASAANFEKLLVYFLGFLVIDFLTSSLAFSLEPRHEANKGDGWLLFHIWLQRFAYRQVFSIVIFKTIKRAIDGRPFSWDKLDRTAKMSAATERITAGS</sequence>
<dbReference type="SUPFAM" id="SSF88713">
    <property type="entry name" value="Glycoside hydrolase/deacetylase"/>
    <property type="match status" value="1"/>
</dbReference>
<dbReference type="InterPro" id="IPR011330">
    <property type="entry name" value="Glyco_hydro/deAcase_b/a-brl"/>
</dbReference>
<dbReference type="PANTHER" id="PTHR43630">
    <property type="entry name" value="POLY-BETA-1,6-N-ACETYL-D-GLUCOSAMINE SYNTHASE"/>
    <property type="match status" value="1"/>
</dbReference>
<feature type="transmembrane region" description="Helical" evidence="4">
    <location>
        <begin position="1029"/>
        <end position="1045"/>
    </location>
</feature>
<dbReference type="Gene3D" id="3.20.20.80">
    <property type="entry name" value="Glycosidases"/>
    <property type="match status" value="1"/>
</dbReference>
<evidence type="ECO:0000256" key="4">
    <source>
        <dbReference type="SAM" id="Phobius"/>
    </source>
</evidence>
<proteinExistence type="inferred from homology"/>
<gene>
    <name evidence="6" type="ORF">ACPOL_3555</name>
</gene>
<keyword evidence="4" id="KW-1133">Transmembrane helix</keyword>
<keyword evidence="2" id="KW-0328">Glycosyltransferase</keyword>
<evidence type="ECO:0000259" key="5">
    <source>
        <dbReference type="PROSITE" id="PS51677"/>
    </source>
</evidence>
<reference evidence="6 7" key="1">
    <citation type="journal article" date="2018" name="Front. Microbiol.">
        <title>Hydrolytic Capabilities as a Key to Environmental Success: Chitinolytic and Cellulolytic Acidobacteria From Acidic Sub-arctic Soils and Boreal Peatlands.</title>
        <authorList>
            <person name="Belova S.E."/>
            <person name="Ravin N.V."/>
            <person name="Pankratov T.A."/>
            <person name="Rakitin A.L."/>
            <person name="Ivanova A.A."/>
            <person name="Beletsky A.V."/>
            <person name="Mardanov A.V."/>
            <person name="Sinninghe Damste J.S."/>
            <person name="Dedysh S.N."/>
        </authorList>
    </citation>
    <scope>NUCLEOTIDE SEQUENCE [LARGE SCALE GENOMIC DNA]</scope>
    <source>
        <strain evidence="6 7">SBC82</strain>
    </source>
</reference>
<dbReference type="SUPFAM" id="SSF53448">
    <property type="entry name" value="Nucleotide-diphospho-sugar transferases"/>
    <property type="match status" value="1"/>
</dbReference>
<dbReference type="EMBL" id="CP030840">
    <property type="protein sequence ID" value="AXC12840.1"/>
    <property type="molecule type" value="Genomic_DNA"/>
</dbReference>
<dbReference type="GO" id="GO:0005975">
    <property type="term" value="P:carbohydrate metabolic process"/>
    <property type="evidence" value="ECO:0007669"/>
    <property type="project" value="InterPro"/>
</dbReference>
<dbReference type="GO" id="GO:0016810">
    <property type="term" value="F:hydrolase activity, acting on carbon-nitrogen (but not peptide) bonds"/>
    <property type="evidence" value="ECO:0007669"/>
    <property type="project" value="InterPro"/>
</dbReference>
<evidence type="ECO:0000313" key="7">
    <source>
        <dbReference type="Proteomes" id="UP000253606"/>
    </source>
</evidence>
<feature type="transmembrane region" description="Helical" evidence="4">
    <location>
        <begin position="23"/>
        <end position="43"/>
    </location>
</feature>
<dbReference type="GO" id="GO:0016757">
    <property type="term" value="F:glycosyltransferase activity"/>
    <property type="evidence" value="ECO:0007669"/>
    <property type="project" value="UniProtKB-KW"/>
</dbReference>
<dbReference type="InterPro" id="IPR002509">
    <property type="entry name" value="NODB_dom"/>
</dbReference>
<dbReference type="Proteomes" id="UP000253606">
    <property type="component" value="Chromosome"/>
</dbReference>
<name>A0A2Z5G1C0_9BACT</name>
<dbReference type="SUPFAM" id="SSF51445">
    <property type="entry name" value="(Trans)glycosidases"/>
    <property type="match status" value="1"/>
</dbReference>
<protein>
    <submittedName>
        <fullName evidence="6">Glycosyltransferase</fullName>
    </submittedName>
</protein>
<keyword evidence="3 6" id="KW-0808">Transferase</keyword>
<feature type="domain" description="NodB homology" evidence="5">
    <location>
        <begin position="508"/>
        <end position="706"/>
    </location>
</feature>
<dbReference type="InterPro" id="IPR017853">
    <property type="entry name" value="GH"/>
</dbReference>
<dbReference type="CDD" id="cd10962">
    <property type="entry name" value="CE4_GT2-like"/>
    <property type="match status" value="1"/>
</dbReference>
<dbReference type="Gene3D" id="3.20.20.370">
    <property type="entry name" value="Glycoside hydrolase/deacetylase"/>
    <property type="match status" value="1"/>
</dbReference>
<dbReference type="PROSITE" id="PS51677">
    <property type="entry name" value="NODB"/>
    <property type="match status" value="1"/>
</dbReference>
<dbReference type="Pfam" id="PF01522">
    <property type="entry name" value="Polysacc_deac_1"/>
    <property type="match status" value="1"/>
</dbReference>
<dbReference type="PANTHER" id="PTHR43630:SF1">
    <property type="entry name" value="POLY-BETA-1,6-N-ACETYL-D-GLUCOSAMINE SYNTHASE"/>
    <property type="match status" value="1"/>
</dbReference>
<keyword evidence="7" id="KW-1185">Reference proteome</keyword>